<protein>
    <submittedName>
        <fullName evidence="2">Uncharacterized protein</fullName>
    </submittedName>
</protein>
<accession>A0A1D9Q7H3</accession>
<keyword evidence="1" id="KW-0812">Transmembrane</keyword>
<keyword evidence="1" id="KW-0472">Membrane</keyword>
<proteinExistence type="predicted"/>
<evidence type="ECO:0000313" key="3">
    <source>
        <dbReference type="Proteomes" id="UP000177798"/>
    </source>
</evidence>
<dbReference type="VEuPathDB" id="FungiDB:sscle_06g055220"/>
<evidence type="ECO:0000313" key="2">
    <source>
        <dbReference type="EMBL" id="APA10752.1"/>
    </source>
</evidence>
<gene>
    <name evidence="2" type="ORF">sscle_06g055220</name>
</gene>
<dbReference type="RefSeq" id="XP_001586391.1">
    <property type="nucleotide sequence ID" value="XM_001586341.1"/>
</dbReference>
<feature type="transmembrane region" description="Helical" evidence="1">
    <location>
        <begin position="116"/>
        <end position="134"/>
    </location>
</feature>
<evidence type="ECO:0000256" key="1">
    <source>
        <dbReference type="SAM" id="Phobius"/>
    </source>
</evidence>
<dbReference type="OrthoDB" id="28755at2759"/>
<keyword evidence="1" id="KW-1133">Transmembrane helix</keyword>
<dbReference type="EMBL" id="CP017819">
    <property type="protein sequence ID" value="APA10752.1"/>
    <property type="molecule type" value="Genomic_DNA"/>
</dbReference>
<name>A0A1D9Q7H3_SCLS1</name>
<dbReference type="Proteomes" id="UP000177798">
    <property type="component" value="Chromosome 6"/>
</dbReference>
<reference evidence="3" key="1">
    <citation type="journal article" date="2017" name="Genome Biol. Evol.">
        <title>The complete genome sequence of the phytopathogenic fungus Sclerotinia sclerotiorum reveals insights into the genome architecture of broad host range pathogens.</title>
        <authorList>
            <person name="Derbyshire M."/>
            <person name="Denton-Giles M."/>
            <person name="Hegedus D."/>
            <person name="Seifbarghy S."/>
            <person name="Rollins J."/>
            <person name="van Kan J."/>
            <person name="Seidl M.F."/>
            <person name="Faino L."/>
            <person name="Mbengue M."/>
            <person name="Navaud O."/>
            <person name="Raffaele S."/>
            <person name="Hammond-Kosack K."/>
            <person name="Heard S."/>
            <person name="Oliver R."/>
        </authorList>
    </citation>
    <scope>NUCLEOTIDE SEQUENCE [LARGE SCALE GENOMIC DNA]</scope>
    <source>
        <strain evidence="3">ATCC 18683 / 1980 / Ss-1</strain>
    </source>
</reference>
<sequence length="151" mass="16826">MIMEIKDHRILETPLCPAVDVNIENIMNESPKECSNLKIYALKSSNGIGDFSWKRSVLPYGKGPYPHYANVNHHPALTVATSYFGLCLSIFTIASHHKGGIDVQCTMSDFWPTRSWICMIPASFASAVALPLFMEALTHMSSLPVLVMLFH</sequence>
<dbReference type="KEGG" id="ssl:SS1G_12375"/>
<organism evidence="2 3">
    <name type="scientific">Sclerotinia sclerotiorum (strain ATCC 18683 / 1980 / Ss-1)</name>
    <name type="common">White mold</name>
    <name type="synonym">Whetzelinia sclerotiorum</name>
    <dbReference type="NCBI Taxonomy" id="665079"/>
    <lineage>
        <taxon>Eukaryota</taxon>
        <taxon>Fungi</taxon>
        <taxon>Dikarya</taxon>
        <taxon>Ascomycota</taxon>
        <taxon>Pezizomycotina</taxon>
        <taxon>Leotiomycetes</taxon>
        <taxon>Helotiales</taxon>
        <taxon>Sclerotiniaceae</taxon>
        <taxon>Sclerotinia</taxon>
    </lineage>
</organism>
<dbReference type="AlphaFoldDB" id="A0A1D9Q7H3"/>